<feature type="compositionally biased region" description="Basic and acidic residues" evidence="12">
    <location>
        <begin position="372"/>
        <end position="389"/>
    </location>
</feature>
<feature type="domain" description="Plastocyanin-like" evidence="13">
    <location>
        <begin position="83"/>
        <end position="192"/>
    </location>
</feature>
<dbReference type="RefSeq" id="WP_115179571.1">
    <property type="nucleotide sequence ID" value="NZ_UGHY01000002.1"/>
</dbReference>
<dbReference type="GO" id="GO:0005507">
    <property type="term" value="F:copper ion binding"/>
    <property type="evidence" value="ECO:0007669"/>
    <property type="project" value="InterPro"/>
</dbReference>
<dbReference type="PROSITE" id="PS51318">
    <property type="entry name" value="TAT"/>
    <property type="match status" value="1"/>
</dbReference>
<evidence type="ECO:0000259" key="13">
    <source>
        <dbReference type="Pfam" id="PF07732"/>
    </source>
</evidence>
<sequence>MNEQRRDFFRNSALGLATITLGAGFSFIPSAQAEEKASNVAATAVENLPEIEAELTLAPNVPKPIERNYPAKVVVKLTALEQTMDLMDGVQFKFWTLNGSVPAPFIRVREGDMVEVQLSNSASSMMPHSIDFHAAAVPMGGAIASETPPTRTSTFQFRALRSGIYLYHCGSQPVDIHLAKGMYGLVLVEPKEGLPKVDREFYIMQSEFYTKGEFGDPGLQPFSMQKAIDERPEYVLFNGKVGATMDGNALKAKTGETIRLFVGNAGPNLCSSFHLIGAVFDNVYVEGGTLVNHNVQTTLIPSGSATMVETRIDVPGTYVFMDHSIFRAVNKGTMGHIVVEGEKNPNIYSGKLKDEAFKETNPQKPQPVPYEIDSHKGMDMGHSHHEHSDANSGATRK</sequence>
<dbReference type="PRINTS" id="PR00695">
    <property type="entry name" value="CUNO2RDTASE"/>
</dbReference>
<feature type="region of interest" description="Disordered" evidence="12">
    <location>
        <begin position="356"/>
        <end position="397"/>
    </location>
</feature>
<evidence type="ECO:0000256" key="7">
    <source>
        <dbReference type="ARBA" id="ARBA00023002"/>
    </source>
</evidence>
<evidence type="ECO:0000256" key="3">
    <source>
        <dbReference type="ARBA" id="ARBA00011882"/>
    </source>
</evidence>
<keyword evidence="6" id="KW-0677">Repeat</keyword>
<evidence type="ECO:0000313" key="14">
    <source>
        <dbReference type="EMBL" id="STP02898.1"/>
    </source>
</evidence>
<evidence type="ECO:0000256" key="4">
    <source>
        <dbReference type="ARBA" id="ARBA00017290"/>
    </source>
</evidence>
<dbReference type="InterPro" id="IPR045087">
    <property type="entry name" value="Cu-oxidase_fam"/>
</dbReference>
<dbReference type="EMBL" id="UGHY01000002">
    <property type="protein sequence ID" value="STP02898.1"/>
    <property type="molecule type" value="Genomic_DNA"/>
</dbReference>
<reference evidence="14 15" key="1">
    <citation type="submission" date="2018-06" db="EMBL/GenBank/DDBJ databases">
        <authorList>
            <consortium name="Pathogen Informatics"/>
            <person name="Doyle S."/>
        </authorList>
    </citation>
    <scope>NUCLEOTIDE SEQUENCE [LARGE SCALE GENOMIC DNA]</scope>
    <source>
        <strain evidence="14 15">NCTC10672</strain>
    </source>
</reference>
<comment type="catalytic activity">
    <reaction evidence="9 11">
        <text>nitric oxide + Fe(III)-[cytochrome c] + H2O = Fe(II)-[cytochrome c] + nitrite + 2 H(+)</text>
        <dbReference type="Rhea" id="RHEA:15233"/>
        <dbReference type="Rhea" id="RHEA-COMP:10350"/>
        <dbReference type="Rhea" id="RHEA-COMP:14399"/>
        <dbReference type="ChEBI" id="CHEBI:15377"/>
        <dbReference type="ChEBI" id="CHEBI:15378"/>
        <dbReference type="ChEBI" id="CHEBI:16301"/>
        <dbReference type="ChEBI" id="CHEBI:16480"/>
        <dbReference type="ChEBI" id="CHEBI:29033"/>
        <dbReference type="ChEBI" id="CHEBI:29034"/>
        <dbReference type="EC" id="1.7.2.1"/>
    </reaction>
</comment>
<dbReference type="FunFam" id="2.60.40.420:FF:000093">
    <property type="entry name" value="Copper-containing nitrite reductase"/>
    <property type="match status" value="1"/>
</dbReference>
<dbReference type="Proteomes" id="UP000254186">
    <property type="component" value="Unassembled WGS sequence"/>
</dbReference>
<keyword evidence="5 10" id="KW-0479">Metal-binding</keyword>
<keyword evidence="7 11" id="KW-0560">Oxidoreductase</keyword>
<dbReference type="GO" id="GO:0050421">
    <property type="term" value="F:nitrite reductase (NO-forming) activity"/>
    <property type="evidence" value="ECO:0007669"/>
    <property type="project" value="UniProtKB-EC"/>
</dbReference>
<feature type="binding site" description="type 1 copper site" evidence="10">
    <location>
        <position position="133"/>
    </location>
    <ligand>
        <name>Cu cation</name>
        <dbReference type="ChEBI" id="CHEBI:23378"/>
        <label>1</label>
    </ligand>
</feature>
<proteinExistence type="inferred from homology"/>
<dbReference type="PANTHER" id="PTHR11709">
    <property type="entry name" value="MULTI-COPPER OXIDASE"/>
    <property type="match status" value="1"/>
</dbReference>
<feature type="binding site" description="type 1 copper site" evidence="10">
    <location>
        <position position="168"/>
    </location>
    <ligand>
        <name>Cu cation</name>
        <dbReference type="ChEBI" id="CHEBI:23378"/>
        <label>1</label>
    </ligand>
</feature>
<organism evidence="14 15">
    <name type="scientific">Haemophilus parainfluenzae</name>
    <dbReference type="NCBI Taxonomy" id="729"/>
    <lineage>
        <taxon>Bacteria</taxon>
        <taxon>Pseudomonadati</taxon>
        <taxon>Pseudomonadota</taxon>
        <taxon>Gammaproteobacteria</taxon>
        <taxon>Pasteurellales</taxon>
        <taxon>Pasteurellaceae</taxon>
        <taxon>Haemophilus</taxon>
    </lineage>
</organism>
<dbReference type="InterPro" id="IPR008972">
    <property type="entry name" value="Cupredoxin"/>
</dbReference>
<feature type="binding site" description="type 1 copper site" evidence="10">
    <location>
        <position position="128"/>
    </location>
    <ligand>
        <name>Cu cation</name>
        <dbReference type="ChEBI" id="CHEBI:23378"/>
        <label>1</label>
    </ligand>
</feature>
<evidence type="ECO:0000256" key="11">
    <source>
        <dbReference type="RuleBase" id="RU365025"/>
    </source>
</evidence>
<keyword evidence="8 10" id="KW-0186">Copper</keyword>
<evidence type="ECO:0000256" key="12">
    <source>
        <dbReference type="SAM" id="MobiDB-lite"/>
    </source>
</evidence>
<name>A0A377JFI7_HAEPA</name>
<feature type="binding site" description="type 1 copper site" evidence="10">
    <location>
        <position position="323"/>
    </location>
    <ligand>
        <name>Cu cation</name>
        <dbReference type="ChEBI" id="CHEBI:23378"/>
        <label>1</label>
    </ligand>
</feature>
<evidence type="ECO:0000256" key="2">
    <source>
        <dbReference type="ARBA" id="ARBA00011233"/>
    </source>
</evidence>
<dbReference type="InterPro" id="IPR006311">
    <property type="entry name" value="TAT_signal"/>
</dbReference>
<evidence type="ECO:0000256" key="5">
    <source>
        <dbReference type="ARBA" id="ARBA00022723"/>
    </source>
</evidence>
<evidence type="ECO:0000256" key="10">
    <source>
        <dbReference type="PIRSR" id="PIRSR601287-1"/>
    </source>
</evidence>
<evidence type="ECO:0000313" key="15">
    <source>
        <dbReference type="Proteomes" id="UP000254186"/>
    </source>
</evidence>
<dbReference type="InterPro" id="IPR001287">
    <property type="entry name" value="NO2-reductase_Cu"/>
</dbReference>
<dbReference type="CDD" id="cd11020">
    <property type="entry name" value="CuRO_1_CuNIR"/>
    <property type="match status" value="1"/>
</dbReference>
<dbReference type="AlphaFoldDB" id="A0A377JFI7"/>
<accession>A0A377JFI7</accession>
<evidence type="ECO:0000256" key="8">
    <source>
        <dbReference type="ARBA" id="ARBA00023008"/>
    </source>
</evidence>
<dbReference type="InterPro" id="IPR011707">
    <property type="entry name" value="Cu-oxidase-like_N"/>
</dbReference>
<protein>
    <recommendedName>
        <fullName evidence="4 11">Copper-containing nitrite reductase</fullName>
        <ecNumber evidence="3 11">1.7.2.1</ecNumber>
    </recommendedName>
</protein>
<dbReference type="CDD" id="cd04208">
    <property type="entry name" value="CuRO_2_CuNIR"/>
    <property type="match status" value="1"/>
</dbReference>
<comment type="subunit">
    <text evidence="2 11">Homotrimer.</text>
</comment>
<gene>
    <name evidence="14" type="primary">aniA</name>
    <name evidence="14" type="ORF">NCTC10672_00303</name>
</gene>
<evidence type="ECO:0000256" key="9">
    <source>
        <dbReference type="ARBA" id="ARBA00049340"/>
    </source>
</evidence>
<dbReference type="Gene3D" id="2.60.40.420">
    <property type="entry name" value="Cupredoxins - blue copper proteins"/>
    <property type="match status" value="2"/>
</dbReference>
<evidence type="ECO:0000256" key="6">
    <source>
        <dbReference type="ARBA" id="ARBA00022737"/>
    </source>
</evidence>
<dbReference type="SUPFAM" id="SSF49503">
    <property type="entry name" value="Cupredoxins"/>
    <property type="match status" value="2"/>
</dbReference>
<feature type="binding site" description="type 1 copper site" evidence="10">
    <location>
        <position position="169"/>
    </location>
    <ligand>
        <name>Cu cation</name>
        <dbReference type="ChEBI" id="CHEBI:23378"/>
        <label>1</label>
    </ligand>
</feature>
<dbReference type="NCBIfam" id="TIGR02376">
    <property type="entry name" value="Cu_nitrite_red"/>
    <property type="match status" value="1"/>
</dbReference>
<comment type="cofactor">
    <cofactor evidence="11">
        <name>Cu(2+)</name>
        <dbReference type="ChEBI" id="CHEBI:29036"/>
    </cofactor>
    <text evidence="11">Binds 1 Cu(+) ion.</text>
</comment>
<dbReference type="PANTHER" id="PTHR11709:SF394">
    <property type="entry name" value="FI03373P-RELATED"/>
    <property type="match status" value="1"/>
</dbReference>
<dbReference type="EC" id="1.7.2.1" evidence="3 11"/>
<feature type="binding site" description="type 1 copper site" evidence="10">
    <location>
        <position position="177"/>
    </location>
    <ligand>
        <name>Cu cation</name>
        <dbReference type="ChEBI" id="CHEBI:23378"/>
        <label>1</label>
    </ligand>
</feature>
<dbReference type="Pfam" id="PF07732">
    <property type="entry name" value="Cu-oxidase_3"/>
    <property type="match status" value="1"/>
</dbReference>
<comment type="similarity">
    <text evidence="1 11">Belongs to the multicopper oxidase family.</text>
</comment>
<evidence type="ECO:0000256" key="1">
    <source>
        <dbReference type="ARBA" id="ARBA00010609"/>
    </source>
</evidence>
<feature type="binding site" description="type 1 copper site" evidence="10">
    <location>
        <position position="182"/>
    </location>
    <ligand>
        <name>Cu cation</name>
        <dbReference type="ChEBI" id="CHEBI:23378"/>
        <label>1</label>
    </ligand>
</feature>
<comment type="cofactor">
    <cofactor evidence="11">
        <name>Cu(+)</name>
        <dbReference type="ChEBI" id="CHEBI:49552"/>
    </cofactor>
    <text evidence="11">Binds 1 Cu(+) ion.</text>
</comment>